<dbReference type="EMBL" id="EQ962654">
    <property type="protein sequence ID" value="EED19437.1"/>
    <property type="molecule type" value="Genomic_DNA"/>
</dbReference>
<accession>B8M6H5</accession>
<name>B8M6H5_TALSN</name>
<dbReference type="PANTHER" id="PTHR23422:SF11">
    <property type="entry name" value="DIPEPTIDYL PEPTIDASE 3"/>
    <property type="match status" value="1"/>
</dbReference>
<dbReference type="PhylomeDB" id="B8M6H5"/>
<dbReference type="Pfam" id="PF03571">
    <property type="entry name" value="Peptidase_M49"/>
    <property type="match status" value="1"/>
</dbReference>
<keyword evidence="4" id="KW-1185">Reference proteome</keyword>
<keyword evidence="2" id="KW-0378">Hydrolase</keyword>
<dbReference type="GO" id="GO:0005737">
    <property type="term" value="C:cytoplasm"/>
    <property type="evidence" value="ECO:0007669"/>
    <property type="project" value="TreeGrafter"/>
</dbReference>
<dbReference type="PANTHER" id="PTHR23422">
    <property type="entry name" value="DIPEPTIDYL PEPTIDASE III-RELATED"/>
    <property type="match status" value="1"/>
</dbReference>
<dbReference type="eggNOG" id="KOG3675">
    <property type="taxonomic scope" value="Eukaryota"/>
</dbReference>
<keyword evidence="1" id="KW-0479">Metal-binding</keyword>
<evidence type="ECO:0000256" key="2">
    <source>
        <dbReference type="ARBA" id="ARBA00022801"/>
    </source>
</evidence>
<evidence type="ECO:0000313" key="3">
    <source>
        <dbReference type="EMBL" id="EED19437.1"/>
    </source>
</evidence>
<dbReference type="InterPro" id="IPR039461">
    <property type="entry name" value="Peptidase_M49"/>
</dbReference>
<evidence type="ECO:0000256" key="1">
    <source>
        <dbReference type="ARBA" id="ARBA00022723"/>
    </source>
</evidence>
<dbReference type="OrthoDB" id="4365260at2759"/>
<dbReference type="Proteomes" id="UP000001745">
    <property type="component" value="Unassembled WGS sequence"/>
</dbReference>
<protein>
    <submittedName>
        <fullName evidence="3">Dipeptidyl peptidase III, putative</fullName>
    </submittedName>
</protein>
<dbReference type="Gene3D" id="3.30.540.30">
    <property type="match status" value="1"/>
</dbReference>
<evidence type="ECO:0000313" key="4">
    <source>
        <dbReference type="Proteomes" id="UP000001745"/>
    </source>
</evidence>
<gene>
    <name evidence="3" type="ORF">TSTA_027340</name>
</gene>
<dbReference type="InParanoid" id="B8M6H5"/>
<dbReference type="HOGENOM" id="CLU_806930_0_0_1"/>
<dbReference type="AlphaFoldDB" id="B8M6H5"/>
<dbReference type="GO" id="GO:0008239">
    <property type="term" value="F:dipeptidyl-peptidase activity"/>
    <property type="evidence" value="ECO:0007669"/>
    <property type="project" value="TreeGrafter"/>
</dbReference>
<organism evidence="3 4">
    <name type="scientific">Talaromyces stipitatus (strain ATCC 10500 / CBS 375.48 / QM 6759 / NRRL 1006)</name>
    <name type="common">Penicillium stipitatum</name>
    <dbReference type="NCBI Taxonomy" id="441959"/>
    <lineage>
        <taxon>Eukaryota</taxon>
        <taxon>Fungi</taxon>
        <taxon>Dikarya</taxon>
        <taxon>Ascomycota</taxon>
        <taxon>Pezizomycotina</taxon>
        <taxon>Eurotiomycetes</taxon>
        <taxon>Eurotiomycetidae</taxon>
        <taxon>Eurotiales</taxon>
        <taxon>Trichocomaceae</taxon>
        <taxon>Talaromyces</taxon>
        <taxon>Talaromyces sect. Talaromyces</taxon>
    </lineage>
</organism>
<sequence length="344" mass="39012">MCFRSKSDQPQDDAPQEIPKVIITRASTDRAVFGEDVELRMEHVERYESHVRGYLSMLFLEPTLVFAVTISQLTMGPPQIFQLPVASVFSALDEKQELYAHYMVDIVFPGINLSNHNDIRQETSYKNIIFSNRMIAESQRSRGLHMVDEAERHIFKEHRPHAYYICALHEILGHGTGRFLAEPGQTWTGVLGDLSATVDKCRAELVGAFLIDEPEILGLFGYTQDGDIKPDDVIHNMYLQLGADGLRGLENYDPHTKIWGQAHSRAHYAILRHLLRNTKDLYTVLYDSHNGNLTVKVNGNNVLLQGKPSLGRMLLRLHIYRCTADIAGCREFYEDLSSVDGEAL</sequence>
<reference evidence="4" key="1">
    <citation type="journal article" date="2015" name="Genome Announc.">
        <title>Genome sequence of the AIDS-associated pathogen Penicillium marneffei (ATCC18224) and its near taxonomic relative Talaromyces stipitatus (ATCC10500).</title>
        <authorList>
            <person name="Nierman W.C."/>
            <person name="Fedorova-Abrams N.D."/>
            <person name="Andrianopoulos A."/>
        </authorList>
    </citation>
    <scope>NUCLEOTIDE SEQUENCE [LARGE SCALE GENOMIC DNA]</scope>
    <source>
        <strain evidence="4">ATCC 10500 / CBS 375.48 / QM 6759 / NRRL 1006</strain>
    </source>
</reference>
<dbReference type="VEuPathDB" id="FungiDB:TSTA_027340"/>
<dbReference type="GO" id="GO:0046872">
    <property type="term" value="F:metal ion binding"/>
    <property type="evidence" value="ECO:0007669"/>
    <property type="project" value="UniProtKB-KW"/>
</dbReference>
<proteinExistence type="predicted"/>
<dbReference type="RefSeq" id="XP_002479871.1">
    <property type="nucleotide sequence ID" value="XM_002479826.1"/>
</dbReference>
<dbReference type="GeneID" id="8109653"/>